<dbReference type="Proteomes" id="UP001056120">
    <property type="component" value="Linkage Group LG12"/>
</dbReference>
<keyword evidence="2" id="KW-1185">Reference proteome</keyword>
<gene>
    <name evidence="1" type="ORF">L1987_38339</name>
</gene>
<organism evidence="1 2">
    <name type="scientific">Smallanthus sonchifolius</name>
    <dbReference type="NCBI Taxonomy" id="185202"/>
    <lineage>
        <taxon>Eukaryota</taxon>
        <taxon>Viridiplantae</taxon>
        <taxon>Streptophyta</taxon>
        <taxon>Embryophyta</taxon>
        <taxon>Tracheophyta</taxon>
        <taxon>Spermatophyta</taxon>
        <taxon>Magnoliopsida</taxon>
        <taxon>eudicotyledons</taxon>
        <taxon>Gunneridae</taxon>
        <taxon>Pentapetalae</taxon>
        <taxon>asterids</taxon>
        <taxon>campanulids</taxon>
        <taxon>Asterales</taxon>
        <taxon>Asteraceae</taxon>
        <taxon>Asteroideae</taxon>
        <taxon>Heliantheae alliance</taxon>
        <taxon>Millerieae</taxon>
        <taxon>Smallanthus</taxon>
    </lineage>
</organism>
<protein>
    <submittedName>
        <fullName evidence="1">Uncharacterized protein</fullName>
    </submittedName>
</protein>
<reference evidence="1 2" key="2">
    <citation type="journal article" date="2022" name="Mol. Ecol. Resour.">
        <title>The genomes of chicory, endive, great burdock and yacon provide insights into Asteraceae paleo-polyploidization history and plant inulin production.</title>
        <authorList>
            <person name="Fan W."/>
            <person name="Wang S."/>
            <person name="Wang H."/>
            <person name="Wang A."/>
            <person name="Jiang F."/>
            <person name="Liu H."/>
            <person name="Zhao H."/>
            <person name="Xu D."/>
            <person name="Zhang Y."/>
        </authorList>
    </citation>
    <scope>NUCLEOTIDE SEQUENCE [LARGE SCALE GENOMIC DNA]</scope>
    <source>
        <strain evidence="2">cv. Yunnan</strain>
        <tissue evidence="1">Leaves</tissue>
    </source>
</reference>
<proteinExistence type="predicted"/>
<evidence type="ECO:0000313" key="2">
    <source>
        <dbReference type="Proteomes" id="UP001056120"/>
    </source>
</evidence>
<dbReference type="EMBL" id="CM042029">
    <property type="protein sequence ID" value="KAI3795682.1"/>
    <property type="molecule type" value="Genomic_DNA"/>
</dbReference>
<accession>A0ACB9HIT1</accession>
<name>A0ACB9HIT1_9ASTR</name>
<comment type="caution">
    <text evidence="1">The sequence shown here is derived from an EMBL/GenBank/DDBJ whole genome shotgun (WGS) entry which is preliminary data.</text>
</comment>
<evidence type="ECO:0000313" key="1">
    <source>
        <dbReference type="EMBL" id="KAI3795682.1"/>
    </source>
</evidence>
<reference evidence="2" key="1">
    <citation type="journal article" date="2022" name="Mol. Ecol. Resour.">
        <title>The genomes of chicory, endive, great burdock and yacon provide insights into Asteraceae palaeo-polyploidization history and plant inulin production.</title>
        <authorList>
            <person name="Fan W."/>
            <person name="Wang S."/>
            <person name="Wang H."/>
            <person name="Wang A."/>
            <person name="Jiang F."/>
            <person name="Liu H."/>
            <person name="Zhao H."/>
            <person name="Xu D."/>
            <person name="Zhang Y."/>
        </authorList>
    </citation>
    <scope>NUCLEOTIDE SEQUENCE [LARGE SCALE GENOMIC DNA]</scope>
    <source>
        <strain evidence="2">cv. Yunnan</strain>
    </source>
</reference>
<sequence>MLCAHEKRKLEALHFISAEDVLKLPKHDLEKMVQLVDHHGQTNAEEDYLTFRLRMALNPESIQAIDAPSTSTYDTITSWE</sequence>